<name>T1E396_9DIPT</name>
<dbReference type="EMBL" id="GALA01000565">
    <property type="protein sequence ID" value="JAA94287.1"/>
    <property type="molecule type" value="mRNA"/>
</dbReference>
<organism evidence="3">
    <name type="scientific">Psorophora albipes</name>
    <dbReference type="NCBI Taxonomy" id="869069"/>
    <lineage>
        <taxon>Eukaryota</taxon>
        <taxon>Metazoa</taxon>
        <taxon>Ecdysozoa</taxon>
        <taxon>Arthropoda</taxon>
        <taxon>Hexapoda</taxon>
        <taxon>Insecta</taxon>
        <taxon>Pterygota</taxon>
        <taxon>Neoptera</taxon>
        <taxon>Endopterygota</taxon>
        <taxon>Diptera</taxon>
        <taxon>Nematocera</taxon>
        <taxon>Culicoidea</taxon>
        <taxon>Culicidae</taxon>
        <taxon>Culicinae</taxon>
        <taxon>Aedini</taxon>
        <taxon>Psorophora</taxon>
    </lineage>
</organism>
<proteinExistence type="evidence at transcript level"/>
<keyword evidence="2" id="KW-0732">Signal</keyword>
<feature type="region of interest" description="Disordered" evidence="1">
    <location>
        <begin position="68"/>
        <end position="98"/>
    </location>
</feature>
<protein>
    <submittedName>
        <fullName evidence="3">Putative secreted protein</fullName>
    </submittedName>
</protein>
<evidence type="ECO:0000256" key="1">
    <source>
        <dbReference type="SAM" id="MobiDB-lite"/>
    </source>
</evidence>
<feature type="chain" id="PRO_5004587184" evidence="2">
    <location>
        <begin position="25"/>
        <end position="122"/>
    </location>
</feature>
<evidence type="ECO:0000256" key="2">
    <source>
        <dbReference type="SAM" id="SignalP"/>
    </source>
</evidence>
<accession>T1E396</accession>
<reference evidence="3" key="1">
    <citation type="journal article" date="2013" name="BMC Genomics">
        <title>A deep insight into the sialotranscriptome of the mosquito, Psorophora albipes.</title>
        <authorList>
            <person name="Chagas A.C."/>
            <person name="Calvo E."/>
            <person name="Rios-Velasquez C.M."/>
            <person name="Pessoa F.A."/>
            <person name="Medeiros J.F."/>
            <person name="Ribeiro J.M."/>
        </authorList>
    </citation>
    <scope>NUCLEOTIDE SEQUENCE</scope>
</reference>
<dbReference type="AlphaFoldDB" id="T1E396"/>
<feature type="signal peptide" evidence="2">
    <location>
        <begin position="1"/>
        <end position="24"/>
    </location>
</feature>
<sequence>MCVCVWCVFVSFLSPPLLLPSCVSVEPARDPPVKCPLVRPEAHFWDACSQSAACRSLGRAFATCRRHTRTPAPSGRLSSDRSIHGPAVSSSWRSFPAPSAGIESSDVHGPFRYWIVILQEKA</sequence>
<evidence type="ECO:0000313" key="3">
    <source>
        <dbReference type="EMBL" id="JAA94287.1"/>
    </source>
</evidence>